<sequence>MTSIFHKQKSLPVSHNTTPAAAGMRRRMSFEIQPPTTAWTLRSTKSVSSMGESASTSIRNWWNRGWGWILSRKPVFAQDLEMNQEETSVLGCHNKGSWRHILYKLRSEIRKLNRSDQAGLPQTIRSDAYRSAI</sequence>
<evidence type="ECO:0000313" key="1">
    <source>
        <dbReference type="EMBL" id="KAI3729008.1"/>
    </source>
</evidence>
<gene>
    <name evidence="1" type="ORF">L6452_17654</name>
</gene>
<protein>
    <submittedName>
        <fullName evidence="1">Uncharacterized protein</fullName>
    </submittedName>
</protein>
<comment type="caution">
    <text evidence="1">The sequence shown here is derived from an EMBL/GenBank/DDBJ whole genome shotgun (WGS) entry which is preliminary data.</text>
</comment>
<accession>A0ACB9C418</accession>
<dbReference type="Proteomes" id="UP001055879">
    <property type="component" value="Linkage Group LG05"/>
</dbReference>
<proteinExistence type="predicted"/>
<reference evidence="1 2" key="2">
    <citation type="journal article" date="2022" name="Mol. Ecol. Resour.">
        <title>The genomes of chicory, endive, great burdock and yacon provide insights into Asteraceae paleo-polyploidization history and plant inulin production.</title>
        <authorList>
            <person name="Fan W."/>
            <person name="Wang S."/>
            <person name="Wang H."/>
            <person name="Wang A."/>
            <person name="Jiang F."/>
            <person name="Liu H."/>
            <person name="Zhao H."/>
            <person name="Xu D."/>
            <person name="Zhang Y."/>
        </authorList>
    </citation>
    <scope>NUCLEOTIDE SEQUENCE [LARGE SCALE GENOMIC DNA]</scope>
    <source>
        <strain evidence="2">cv. Niubang</strain>
    </source>
</reference>
<reference evidence="2" key="1">
    <citation type="journal article" date="2022" name="Mol. Ecol. Resour.">
        <title>The genomes of chicory, endive, great burdock and yacon provide insights into Asteraceae palaeo-polyploidization history and plant inulin production.</title>
        <authorList>
            <person name="Fan W."/>
            <person name="Wang S."/>
            <person name="Wang H."/>
            <person name="Wang A."/>
            <person name="Jiang F."/>
            <person name="Liu H."/>
            <person name="Zhao H."/>
            <person name="Xu D."/>
            <person name="Zhang Y."/>
        </authorList>
    </citation>
    <scope>NUCLEOTIDE SEQUENCE [LARGE SCALE GENOMIC DNA]</scope>
    <source>
        <strain evidence="2">cv. Niubang</strain>
    </source>
</reference>
<evidence type="ECO:0000313" key="2">
    <source>
        <dbReference type="Proteomes" id="UP001055879"/>
    </source>
</evidence>
<dbReference type="EMBL" id="CM042051">
    <property type="protein sequence ID" value="KAI3729008.1"/>
    <property type="molecule type" value="Genomic_DNA"/>
</dbReference>
<keyword evidence="2" id="KW-1185">Reference proteome</keyword>
<name>A0ACB9C418_ARCLA</name>
<organism evidence="1 2">
    <name type="scientific">Arctium lappa</name>
    <name type="common">Greater burdock</name>
    <name type="synonym">Lappa major</name>
    <dbReference type="NCBI Taxonomy" id="4217"/>
    <lineage>
        <taxon>Eukaryota</taxon>
        <taxon>Viridiplantae</taxon>
        <taxon>Streptophyta</taxon>
        <taxon>Embryophyta</taxon>
        <taxon>Tracheophyta</taxon>
        <taxon>Spermatophyta</taxon>
        <taxon>Magnoliopsida</taxon>
        <taxon>eudicotyledons</taxon>
        <taxon>Gunneridae</taxon>
        <taxon>Pentapetalae</taxon>
        <taxon>asterids</taxon>
        <taxon>campanulids</taxon>
        <taxon>Asterales</taxon>
        <taxon>Asteraceae</taxon>
        <taxon>Carduoideae</taxon>
        <taxon>Cardueae</taxon>
        <taxon>Arctiinae</taxon>
        <taxon>Arctium</taxon>
    </lineage>
</organism>